<name>A0A4R2KA24_9RHOB</name>
<dbReference type="PROSITE" id="PS50850">
    <property type="entry name" value="MFS"/>
    <property type="match status" value="1"/>
</dbReference>
<organism evidence="6 7">
    <name type="scientific">Rhodovulum euryhalinum</name>
    <dbReference type="NCBI Taxonomy" id="35805"/>
    <lineage>
        <taxon>Bacteria</taxon>
        <taxon>Pseudomonadati</taxon>
        <taxon>Pseudomonadota</taxon>
        <taxon>Alphaproteobacteria</taxon>
        <taxon>Rhodobacterales</taxon>
        <taxon>Paracoccaceae</taxon>
        <taxon>Rhodovulum</taxon>
    </lineage>
</organism>
<evidence type="ECO:0000256" key="1">
    <source>
        <dbReference type="ARBA" id="ARBA00022692"/>
    </source>
</evidence>
<evidence type="ECO:0000313" key="6">
    <source>
        <dbReference type="EMBL" id="TCO68837.1"/>
    </source>
</evidence>
<evidence type="ECO:0000256" key="4">
    <source>
        <dbReference type="SAM" id="Phobius"/>
    </source>
</evidence>
<dbReference type="Proteomes" id="UP000295142">
    <property type="component" value="Unassembled WGS sequence"/>
</dbReference>
<keyword evidence="2 4" id="KW-1133">Transmembrane helix</keyword>
<dbReference type="GO" id="GO:0022857">
    <property type="term" value="F:transmembrane transporter activity"/>
    <property type="evidence" value="ECO:0007669"/>
    <property type="project" value="InterPro"/>
</dbReference>
<evidence type="ECO:0000259" key="5">
    <source>
        <dbReference type="PROSITE" id="PS50850"/>
    </source>
</evidence>
<dbReference type="OrthoDB" id="7200137at2"/>
<feature type="transmembrane region" description="Helical" evidence="4">
    <location>
        <begin position="215"/>
        <end position="242"/>
    </location>
</feature>
<dbReference type="Pfam" id="PF07690">
    <property type="entry name" value="MFS_1"/>
    <property type="match status" value="1"/>
</dbReference>
<protein>
    <submittedName>
        <fullName evidence="6">Putative MFS family arabinose efflux permease</fullName>
    </submittedName>
</protein>
<feature type="transmembrane region" description="Helical" evidence="4">
    <location>
        <begin position="173"/>
        <end position="195"/>
    </location>
</feature>
<dbReference type="InterPro" id="IPR011701">
    <property type="entry name" value="MFS"/>
</dbReference>
<feature type="transmembrane region" description="Helical" evidence="4">
    <location>
        <begin position="308"/>
        <end position="330"/>
    </location>
</feature>
<accession>A0A4R2KA24</accession>
<feature type="transmembrane region" description="Helical" evidence="4">
    <location>
        <begin position="368"/>
        <end position="391"/>
    </location>
</feature>
<sequence>MRRAAPELRRWPVISALGVVMIFTWGSTYYLMAVLAGPIASDTGWGLWPVTGALSAGLLVAGLASPAIGRTIARRGGRPVLAAGCGLIAAGLIAIAAASALWVFWAGWLLLGLGMAAGLYDPAFATLGRLYGAGARGAITALTLWGGFASTVCWPLSALMLESWGWRGTAAAYAGVHLLVTLPLVLLVIPSAPAAPALPDGLHKPDTVLTPAERLVLTLMAGMLVVNGLIVVNVSTWLFAFLQAQGQSLAEAVALGALIGPPQVAARVIEMAGRGRHHPLWTLAASTVAIAAGLILLALGLGLAGAALVLYGGGNGLFSIARGALPLAVFGPDRYPTIMGRLARPSLVAQAAAPMLGAGLIATAGAPIALAVMAALASAALVLLVLMWRVVRVAASDGG</sequence>
<proteinExistence type="predicted"/>
<dbReference type="AlphaFoldDB" id="A0A4R2KA24"/>
<dbReference type="Gene3D" id="1.20.1250.20">
    <property type="entry name" value="MFS general substrate transporter like domains"/>
    <property type="match status" value="1"/>
</dbReference>
<evidence type="ECO:0000313" key="7">
    <source>
        <dbReference type="Proteomes" id="UP000295142"/>
    </source>
</evidence>
<feature type="transmembrane region" description="Helical" evidence="4">
    <location>
        <begin position="12"/>
        <end position="33"/>
    </location>
</feature>
<dbReference type="EMBL" id="SLWW01000022">
    <property type="protein sequence ID" value="TCO68837.1"/>
    <property type="molecule type" value="Genomic_DNA"/>
</dbReference>
<feature type="transmembrane region" description="Helical" evidence="4">
    <location>
        <begin position="45"/>
        <end position="68"/>
    </location>
</feature>
<feature type="domain" description="Major facilitator superfamily (MFS) profile" evidence="5">
    <location>
        <begin position="14"/>
        <end position="392"/>
    </location>
</feature>
<evidence type="ECO:0000256" key="3">
    <source>
        <dbReference type="ARBA" id="ARBA00023136"/>
    </source>
</evidence>
<keyword evidence="7" id="KW-1185">Reference proteome</keyword>
<comment type="caution">
    <text evidence="6">The sequence shown here is derived from an EMBL/GenBank/DDBJ whole genome shotgun (WGS) entry which is preliminary data.</text>
</comment>
<dbReference type="InterPro" id="IPR020846">
    <property type="entry name" value="MFS_dom"/>
</dbReference>
<gene>
    <name evidence="6" type="ORF">EV655_12215</name>
</gene>
<dbReference type="SUPFAM" id="SSF103473">
    <property type="entry name" value="MFS general substrate transporter"/>
    <property type="match status" value="1"/>
</dbReference>
<keyword evidence="1 4" id="KW-0812">Transmembrane</keyword>
<feature type="transmembrane region" description="Helical" evidence="4">
    <location>
        <begin position="280"/>
        <end position="302"/>
    </location>
</feature>
<keyword evidence="3 4" id="KW-0472">Membrane</keyword>
<reference evidence="6 7" key="1">
    <citation type="submission" date="2019-03" db="EMBL/GenBank/DDBJ databases">
        <title>Genomic Encyclopedia of Type Strains, Phase IV (KMG-IV): sequencing the most valuable type-strain genomes for metagenomic binning, comparative biology and taxonomic classification.</title>
        <authorList>
            <person name="Goeker M."/>
        </authorList>
    </citation>
    <scope>NUCLEOTIDE SEQUENCE [LARGE SCALE GENOMIC DNA]</scope>
    <source>
        <strain evidence="6 7">DSM 4868</strain>
    </source>
</reference>
<feature type="transmembrane region" description="Helical" evidence="4">
    <location>
        <begin position="80"/>
        <end position="105"/>
    </location>
</feature>
<feature type="transmembrane region" description="Helical" evidence="4">
    <location>
        <begin position="138"/>
        <end position="161"/>
    </location>
</feature>
<evidence type="ECO:0000256" key="2">
    <source>
        <dbReference type="ARBA" id="ARBA00022989"/>
    </source>
</evidence>
<dbReference type="InterPro" id="IPR036259">
    <property type="entry name" value="MFS_trans_sf"/>
</dbReference>
<dbReference type="RefSeq" id="WP_132546672.1">
    <property type="nucleotide sequence ID" value="NZ_SLWW01000022.1"/>
</dbReference>